<keyword evidence="2" id="KW-0810">Translation regulation</keyword>
<evidence type="ECO:0000256" key="1">
    <source>
        <dbReference type="ARBA" id="ARBA00010574"/>
    </source>
</evidence>
<dbReference type="Proteomes" id="UP001172083">
    <property type="component" value="Unassembled WGS sequence"/>
</dbReference>
<dbReference type="RefSeq" id="WP_346757700.1">
    <property type="nucleotide sequence ID" value="NZ_JAUJEB010000001.1"/>
</dbReference>
<dbReference type="Pfam" id="PF02410">
    <property type="entry name" value="RsfS"/>
    <property type="match status" value="1"/>
</dbReference>
<organism evidence="3 4">
    <name type="scientific">Agaribacillus aureus</name>
    <dbReference type="NCBI Taxonomy" id="3051825"/>
    <lineage>
        <taxon>Bacteria</taxon>
        <taxon>Pseudomonadati</taxon>
        <taxon>Bacteroidota</taxon>
        <taxon>Cytophagia</taxon>
        <taxon>Cytophagales</taxon>
        <taxon>Splendidivirgaceae</taxon>
        <taxon>Agaribacillus</taxon>
    </lineage>
</organism>
<reference evidence="3" key="1">
    <citation type="submission" date="2023-06" db="EMBL/GenBank/DDBJ databases">
        <title>Genomic of Agaribacillus aureum.</title>
        <authorList>
            <person name="Wang G."/>
        </authorList>
    </citation>
    <scope>NUCLEOTIDE SEQUENCE</scope>
    <source>
        <strain evidence="3">BMA12</strain>
    </source>
</reference>
<dbReference type="InterPro" id="IPR043519">
    <property type="entry name" value="NT_sf"/>
</dbReference>
<dbReference type="NCBIfam" id="TIGR00090">
    <property type="entry name" value="rsfS_iojap_ybeB"/>
    <property type="match status" value="1"/>
</dbReference>
<gene>
    <name evidence="2 3" type="primary">rsfS</name>
    <name evidence="3" type="ORF">QQ020_10015</name>
</gene>
<dbReference type="SUPFAM" id="SSF81301">
    <property type="entry name" value="Nucleotidyltransferase"/>
    <property type="match status" value="1"/>
</dbReference>
<evidence type="ECO:0000313" key="3">
    <source>
        <dbReference type="EMBL" id="MDN5212383.1"/>
    </source>
</evidence>
<keyword evidence="4" id="KW-1185">Reference proteome</keyword>
<comment type="function">
    <text evidence="2">Functions as a ribosomal silencing factor. Interacts with ribosomal protein uL14 (rplN), blocking formation of intersubunit bridge B8. Prevents association of the 30S and 50S ribosomal subunits and the formation of functional ribosomes, thus repressing translation.</text>
</comment>
<protein>
    <recommendedName>
        <fullName evidence="2">Ribosomal silencing factor RsfS</fullName>
    </recommendedName>
</protein>
<keyword evidence="2" id="KW-0678">Repressor</keyword>
<comment type="subunit">
    <text evidence="2">Interacts with ribosomal protein uL14 (rplN).</text>
</comment>
<dbReference type="PANTHER" id="PTHR21043">
    <property type="entry name" value="IOJAP SUPERFAMILY ORTHOLOG"/>
    <property type="match status" value="1"/>
</dbReference>
<dbReference type="PANTHER" id="PTHR21043:SF0">
    <property type="entry name" value="MITOCHONDRIAL ASSEMBLY OF RIBOSOMAL LARGE SUBUNIT PROTEIN 1"/>
    <property type="match status" value="1"/>
</dbReference>
<dbReference type="InterPro" id="IPR004394">
    <property type="entry name" value="Iojap/RsfS/C7orf30"/>
</dbReference>
<comment type="subcellular location">
    <subcellularLocation>
        <location evidence="2">Cytoplasm</location>
    </subcellularLocation>
</comment>
<dbReference type="HAMAP" id="MF_01477">
    <property type="entry name" value="Iojap_RsfS"/>
    <property type="match status" value="1"/>
</dbReference>
<name>A0ABT8L3V0_9BACT</name>
<accession>A0ABT8L3V0</accession>
<comment type="similarity">
    <text evidence="1 2">Belongs to the Iojap/RsfS family.</text>
</comment>
<dbReference type="EMBL" id="JAUJEB010000001">
    <property type="protein sequence ID" value="MDN5212383.1"/>
    <property type="molecule type" value="Genomic_DNA"/>
</dbReference>
<sequence>MGSTKLCEIVVEGMREKKAEDVVVLDLNGVKNAVASYFVICTGNSDTQVDSISDSVEEMVYKNLQQEPWHKEGYQNKEWILIDFVDVVAHIFKKDIREFYSLEDLWGDAVVNRISSES</sequence>
<evidence type="ECO:0000256" key="2">
    <source>
        <dbReference type="HAMAP-Rule" id="MF_01477"/>
    </source>
</evidence>
<comment type="caution">
    <text evidence="3">The sequence shown here is derived from an EMBL/GenBank/DDBJ whole genome shotgun (WGS) entry which is preliminary data.</text>
</comment>
<proteinExistence type="inferred from homology"/>
<dbReference type="Gene3D" id="3.30.460.10">
    <property type="entry name" value="Beta Polymerase, domain 2"/>
    <property type="match status" value="1"/>
</dbReference>
<evidence type="ECO:0000313" key="4">
    <source>
        <dbReference type="Proteomes" id="UP001172083"/>
    </source>
</evidence>
<keyword evidence="2" id="KW-0963">Cytoplasm</keyword>